<dbReference type="EMBL" id="ML995816">
    <property type="protein sequence ID" value="KAF2772211.1"/>
    <property type="molecule type" value="Genomic_DNA"/>
</dbReference>
<evidence type="ECO:0000313" key="2">
    <source>
        <dbReference type="Proteomes" id="UP000799436"/>
    </source>
</evidence>
<dbReference type="Proteomes" id="UP000799436">
    <property type="component" value="Unassembled WGS sequence"/>
</dbReference>
<protein>
    <submittedName>
        <fullName evidence="1">Uncharacterized protein</fullName>
    </submittedName>
</protein>
<dbReference type="OrthoDB" id="191139at2759"/>
<accession>A0A6G1LGY7</accession>
<evidence type="ECO:0000313" key="1">
    <source>
        <dbReference type="EMBL" id="KAF2772211.1"/>
    </source>
</evidence>
<sequence>MILPQHAQLMQGKRFVVGASDPGSCATNLNNPHGLRDPRDGETVLVRAALVEREKLHDCVPSAVLAVVGMCLVDEGPRNGKSISCLSLAVHGTRACSHKITKTQTPRQSTLNCF</sequence>
<reference evidence="1" key="1">
    <citation type="journal article" date="2020" name="Stud. Mycol.">
        <title>101 Dothideomycetes genomes: a test case for predicting lifestyles and emergence of pathogens.</title>
        <authorList>
            <person name="Haridas S."/>
            <person name="Albert R."/>
            <person name="Binder M."/>
            <person name="Bloem J."/>
            <person name="Labutti K."/>
            <person name="Salamov A."/>
            <person name="Andreopoulos B."/>
            <person name="Baker S."/>
            <person name="Barry K."/>
            <person name="Bills G."/>
            <person name="Bluhm B."/>
            <person name="Cannon C."/>
            <person name="Castanera R."/>
            <person name="Culley D."/>
            <person name="Daum C."/>
            <person name="Ezra D."/>
            <person name="Gonzalez J."/>
            <person name="Henrissat B."/>
            <person name="Kuo A."/>
            <person name="Liang C."/>
            <person name="Lipzen A."/>
            <person name="Lutzoni F."/>
            <person name="Magnuson J."/>
            <person name="Mondo S."/>
            <person name="Nolan M."/>
            <person name="Ohm R."/>
            <person name="Pangilinan J."/>
            <person name="Park H.-J."/>
            <person name="Ramirez L."/>
            <person name="Alfaro M."/>
            <person name="Sun H."/>
            <person name="Tritt A."/>
            <person name="Yoshinaga Y."/>
            <person name="Zwiers L.-H."/>
            <person name="Turgeon B."/>
            <person name="Goodwin S."/>
            <person name="Spatafora J."/>
            <person name="Crous P."/>
            <person name="Grigoriev I."/>
        </authorList>
    </citation>
    <scope>NUCLEOTIDE SEQUENCE</scope>
    <source>
        <strain evidence="1">CBS 116005</strain>
    </source>
</reference>
<gene>
    <name evidence="1" type="ORF">EJ03DRAFT_215592</name>
</gene>
<proteinExistence type="predicted"/>
<keyword evidence="2" id="KW-1185">Reference proteome</keyword>
<dbReference type="AlphaFoldDB" id="A0A6G1LGY7"/>
<name>A0A6G1LGY7_9PEZI</name>
<organism evidence="1 2">
    <name type="scientific">Teratosphaeria nubilosa</name>
    <dbReference type="NCBI Taxonomy" id="161662"/>
    <lineage>
        <taxon>Eukaryota</taxon>
        <taxon>Fungi</taxon>
        <taxon>Dikarya</taxon>
        <taxon>Ascomycota</taxon>
        <taxon>Pezizomycotina</taxon>
        <taxon>Dothideomycetes</taxon>
        <taxon>Dothideomycetidae</taxon>
        <taxon>Mycosphaerellales</taxon>
        <taxon>Teratosphaeriaceae</taxon>
        <taxon>Teratosphaeria</taxon>
    </lineage>
</organism>